<organism evidence="1 2">
    <name type="scientific">Serratia phage BF</name>
    <dbReference type="NCBI Taxonomy" id="1962671"/>
    <lineage>
        <taxon>Viruses</taxon>
        <taxon>Duplodnaviria</taxon>
        <taxon>Heunggongvirae</taxon>
        <taxon>Uroviricota</taxon>
        <taxon>Caudoviricetes</taxon>
        <taxon>Eneladusvirus</taxon>
        <taxon>Eneladusvirus BF</taxon>
    </lineage>
</organism>
<proteinExistence type="predicted"/>
<evidence type="ECO:0000313" key="2">
    <source>
        <dbReference type="Proteomes" id="UP000221837"/>
    </source>
</evidence>
<name>A0A1S6UB03_9CAUD</name>
<dbReference type="Proteomes" id="UP000221837">
    <property type="component" value="Genome"/>
</dbReference>
<accession>A0A1S6UB03</accession>
<sequence length="76" mass="8912">MAIKAKLNFCDLDLDYARTAWDGAYMVLAEVNEVLKERGIKIEFLLEVHSEEDYPSKFWDEEDVEYTTNTTEITDE</sequence>
<evidence type="ECO:0000313" key="1">
    <source>
        <dbReference type="EMBL" id="AQW88913.1"/>
    </source>
</evidence>
<protein>
    <submittedName>
        <fullName evidence="1">Uncharacterized protein</fullName>
    </submittedName>
</protein>
<dbReference type="EMBL" id="KY630187">
    <property type="protein sequence ID" value="AQW88913.1"/>
    <property type="molecule type" value="Genomic_DNA"/>
</dbReference>
<dbReference type="OrthoDB" id="28979at10239"/>
<gene>
    <name evidence="1" type="ORF">BF_0388</name>
</gene>
<keyword evidence="2" id="KW-1185">Reference proteome</keyword>
<reference evidence="1" key="1">
    <citation type="submission" date="2017-02" db="EMBL/GenBank/DDBJ databases">
        <title>Genome sequence of Serratia marcescens phage BF.</title>
        <authorList>
            <person name="Casey E."/>
            <person name="Fitzgerald B."/>
            <person name="Mahony J."/>
            <person name="Lugli G."/>
            <person name="Ventura M."/>
            <person name="van Sinderen D."/>
        </authorList>
    </citation>
    <scope>NUCLEOTIDE SEQUENCE [LARGE SCALE GENOMIC DNA]</scope>
</reference>